<organism evidence="5 6">
    <name type="scientific">Amycolatopsis lexingtonensis</name>
    <dbReference type="NCBI Taxonomy" id="218822"/>
    <lineage>
        <taxon>Bacteria</taxon>
        <taxon>Bacillati</taxon>
        <taxon>Actinomycetota</taxon>
        <taxon>Actinomycetes</taxon>
        <taxon>Pseudonocardiales</taxon>
        <taxon>Pseudonocardiaceae</taxon>
        <taxon>Amycolatopsis</taxon>
    </lineage>
</organism>
<evidence type="ECO:0000256" key="2">
    <source>
        <dbReference type="ARBA" id="ARBA00022450"/>
    </source>
</evidence>
<gene>
    <name evidence="5" type="ORF">H4696_009306</name>
</gene>
<evidence type="ECO:0000256" key="1">
    <source>
        <dbReference type="ARBA" id="ARBA00001957"/>
    </source>
</evidence>
<dbReference type="InterPro" id="IPR000873">
    <property type="entry name" value="AMP-dep_synth/lig_dom"/>
</dbReference>
<accession>A0ABR9IG84</accession>
<dbReference type="InterPro" id="IPR006162">
    <property type="entry name" value="Ppantetheine_attach_site"/>
</dbReference>
<comment type="cofactor">
    <cofactor evidence="1">
        <name>pantetheine 4'-phosphate</name>
        <dbReference type="ChEBI" id="CHEBI:47942"/>
    </cofactor>
</comment>
<dbReference type="EMBL" id="JADBEG010000001">
    <property type="protein sequence ID" value="MBE1502206.1"/>
    <property type="molecule type" value="Genomic_DNA"/>
</dbReference>
<proteinExistence type="predicted"/>
<evidence type="ECO:0000313" key="6">
    <source>
        <dbReference type="Proteomes" id="UP000631670"/>
    </source>
</evidence>
<dbReference type="SUPFAM" id="SSF47336">
    <property type="entry name" value="ACP-like"/>
    <property type="match status" value="1"/>
</dbReference>
<dbReference type="SMART" id="SM00823">
    <property type="entry name" value="PKS_PP"/>
    <property type="match status" value="1"/>
</dbReference>
<dbReference type="Proteomes" id="UP000631670">
    <property type="component" value="Unassembled WGS sequence"/>
</dbReference>
<dbReference type="InterPro" id="IPR036736">
    <property type="entry name" value="ACP-like_sf"/>
</dbReference>
<keyword evidence="3" id="KW-0597">Phosphoprotein</keyword>
<dbReference type="InterPro" id="IPR042099">
    <property type="entry name" value="ANL_N_sf"/>
</dbReference>
<feature type="domain" description="Carrier" evidence="4">
    <location>
        <begin position="878"/>
        <end position="953"/>
    </location>
</feature>
<dbReference type="Gene3D" id="3.40.50.12780">
    <property type="entry name" value="N-terminal domain of ligase-like"/>
    <property type="match status" value="1"/>
</dbReference>
<dbReference type="InterPro" id="IPR045851">
    <property type="entry name" value="AMP-bd_C_sf"/>
</dbReference>
<evidence type="ECO:0000256" key="3">
    <source>
        <dbReference type="ARBA" id="ARBA00022553"/>
    </source>
</evidence>
<dbReference type="Pfam" id="PF00550">
    <property type="entry name" value="PP-binding"/>
    <property type="match status" value="1"/>
</dbReference>
<comment type="caution">
    <text evidence="5">The sequence shown here is derived from an EMBL/GenBank/DDBJ whole genome shotgun (WGS) entry which is preliminary data.</text>
</comment>
<dbReference type="InterPro" id="IPR001242">
    <property type="entry name" value="Condensation_dom"/>
</dbReference>
<dbReference type="Gene3D" id="3.30.559.30">
    <property type="entry name" value="Nonribosomal peptide synthetase, condensation domain"/>
    <property type="match status" value="1"/>
</dbReference>
<dbReference type="InterPro" id="IPR009081">
    <property type="entry name" value="PP-bd_ACP"/>
</dbReference>
<keyword evidence="2" id="KW-0596">Phosphopantetheine</keyword>
<dbReference type="PROSITE" id="PS00012">
    <property type="entry name" value="PHOSPHOPANTETHEINE"/>
    <property type="match status" value="1"/>
</dbReference>
<evidence type="ECO:0000313" key="5">
    <source>
        <dbReference type="EMBL" id="MBE1502206.1"/>
    </source>
</evidence>
<dbReference type="PANTHER" id="PTHR45527:SF1">
    <property type="entry name" value="FATTY ACID SYNTHASE"/>
    <property type="match status" value="1"/>
</dbReference>
<dbReference type="PANTHER" id="PTHR45527">
    <property type="entry name" value="NONRIBOSOMAL PEPTIDE SYNTHETASE"/>
    <property type="match status" value="1"/>
</dbReference>
<dbReference type="SUPFAM" id="SSF52777">
    <property type="entry name" value="CoA-dependent acyltransferases"/>
    <property type="match status" value="2"/>
</dbReference>
<reference evidence="5 6" key="1">
    <citation type="submission" date="2020-10" db="EMBL/GenBank/DDBJ databases">
        <title>Sequencing the genomes of 1000 actinobacteria strains.</title>
        <authorList>
            <person name="Klenk H.-P."/>
        </authorList>
    </citation>
    <scope>NUCLEOTIDE SEQUENCE [LARGE SCALE GENOMIC DNA]</scope>
    <source>
        <strain evidence="5 6">DSM 44653</strain>
    </source>
</reference>
<dbReference type="Gene3D" id="3.30.559.10">
    <property type="entry name" value="Chloramphenicol acetyltransferase-like domain"/>
    <property type="match status" value="1"/>
</dbReference>
<keyword evidence="6" id="KW-1185">Reference proteome</keyword>
<dbReference type="InterPro" id="IPR020806">
    <property type="entry name" value="PKS_PP-bd"/>
</dbReference>
<sequence>MPTTEGTRIPATRKEEGLWLLERLVPGEGVNNVPGVALRVAGRLDRAVLQEAVARIVRRYDALRTVFHADDTKLTKEVLPAIPLRLEGEDSTDVDAGLRELITRPFALDGSPLLRVGLYHGPEHDSVGVAVHHLIFDGTSMSIFLEELAAAYDAVLAGDLPDASEPVPLWPESEPKPASLAFWREHLRDFDASGLELWCGGQESAQPTLRGEQLVRAFSPAAKDVVTALQKDLKAPDVVLLLAAYYLLLHAHGAGPDLAVGFPVNVRSQQAQRAIGYHVNIVPLRVRIDPAETFRAFSRRVRDLFFEAIAHADVPMDVLLPEVERADSSWRTTMFRHVFNYLPFGGRAATSIGGAPAEVAEIDPGHSKFDLEFVILPSADESRVKAVYGAEVLGGDDVALLLERYDALLVAAASAPDRPLGELDAWGATDRRVLDAVAKPASPDTALTAIARQVRENPGAPALVTDEGTTSYRELWRAASAVTTLLADAGTGAGDQVAVVAPRGPGLAAAVLGGWLAGATVTTVDPGQDNVAEAVSTAKLVLGAAETAPHASIPWRPISYAVTVAVEPDAAGVAPDTPALIGVTHRELAASARHSAALVPPGRPVLWLTSPAAGAAVAELLLALTTGAPLVVAPDAARTDGRLLAELLTRHDVGVVHATPAVWSRVVEHLGEAVGGRTALIGAEPAPAPLVRTLRALGADVHTVFSGAGRWVLGDGMPVAGLEADVVAPDGRQLPLGVRGELRLDGIDTGVLAHWRTDGSLHVHGPRERQLSLGGTRVDLATVEDALTAYTDVVAAAVTARVTDGGTELVAVVQAPDKPQLAADLARHAETALPPRARPAWYLRVDALPETAVHTVDRAAVAELAATAGPAAEVPAEAVTDPTTTAVMALFAKLLKRTDVTEDTNFFASGGHSLLAAQLVQSIQKQTGVRLKLSAAFSHPTPAALAELITERGSTR</sequence>
<dbReference type="Gene3D" id="3.30.300.30">
    <property type="match status" value="1"/>
</dbReference>
<dbReference type="RefSeq" id="WP_086863358.1">
    <property type="nucleotide sequence ID" value="NZ_JADBEG010000001.1"/>
</dbReference>
<dbReference type="Pfam" id="PF13193">
    <property type="entry name" value="AMP-binding_C"/>
    <property type="match status" value="1"/>
</dbReference>
<dbReference type="Pfam" id="PF00668">
    <property type="entry name" value="Condensation"/>
    <property type="match status" value="1"/>
</dbReference>
<name>A0ABR9IG84_9PSEU</name>
<evidence type="ECO:0000259" key="4">
    <source>
        <dbReference type="PROSITE" id="PS50075"/>
    </source>
</evidence>
<dbReference type="Pfam" id="PF00501">
    <property type="entry name" value="AMP-binding"/>
    <property type="match status" value="2"/>
</dbReference>
<dbReference type="InterPro" id="IPR023213">
    <property type="entry name" value="CAT-like_dom_sf"/>
</dbReference>
<protein>
    <submittedName>
        <fullName evidence="5">Non-ribosomal peptide synthetase component F/acyl carrier protein</fullName>
    </submittedName>
</protein>
<dbReference type="Gene3D" id="1.10.1200.10">
    <property type="entry name" value="ACP-like"/>
    <property type="match status" value="1"/>
</dbReference>
<dbReference type="SUPFAM" id="SSF56801">
    <property type="entry name" value="Acetyl-CoA synthetase-like"/>
    <property type="match status" value="1"/>
</dbReference>
<dbReference type="PROSITE" id="PS50075">
    <property type="entry name" value="CARRIER"/>
    <property type="match status" value="1"/>
</dbReference>
<dbReference type="InterPro" id="IPR025110">
    <property type="entry name" value="AMP-bd_C"/>
</dbReference>